<accession>A0A372EM21</accession>
<gene>
    <name evidence="9" type="ORF">DY262_08250</name>
</gene>
<keyword evidence="3 5" id="KW-1005">Bacterial flagellum biogenesis</keyword>
<dbReference type="Pfam" id="PF13861">
    <property type="entry name" value="FLgD_tudor"/>
    <property type="match status" value="1"/>
</dbReference>
<dbReference type="InterPro" id="IPR025965">
    <property type="entry name" value="FlgD/Vpr_Ig-like"/>
</dbReference>
<evidence type="ECO:0000256" key="4">
    <source>
        <dbReference type="ARBA" id="ARBA00024746"/>
    </source>
</evidence>
<feature type="domain" description="FlgD/Vpr Ig-like" evidence="7">
    <location>
        <begin position="108"/>
        <end position="169"/>
    </location>
</feature>
<comment type="function">
    <text evidence="4 5">Required for flagellar hook formation. May act as a scaffolding protein.</text>
</comment>
<evidence type="ECO:0000256" key="1">
    <source>
        <dbReference type="ARBA" id="ARBA00010577"/>
    </source>
</evidence>
<evidence type="ECO:0000256" key="2">
    <source>
        <dbReference type="ARBA" id="ARBA00016013"/>
    </source>
</evidence>
<reference evidence="9 10" key="1">
    <citation type="submission" date="2018-08" db="EMBL/GenBank/DDBJ databases">
        <title>Hydrogenophaga sp. LA-38 isolated from sludge.</title>
        <authorList>
            <person name="Im W.-T."/>
        </authorList>
    </citation>
    <scope>NUCLEOTIDE SEQUENCE [LARGE SCALE GENOMIC DNA]</scope>
    <source>
        <strain evidence="9 10">LA-38</strain>
    </source>
</reference>
<dbReference type="Pfam" id="PF13860">
    <property type="entry name" value="FlgD_ig"/>
    <property type="match status" value="1"/>
</dbReference>
<dbReference type="GO" id="GO:0044781">
    <property type="term" value="P:bacterial-type flagellum organization"/>
    <property type="evidence" value="ECO:0007669"/>
    <property type="project" value="UniProtKB-UniRule"/>
</dbReference>
<dbReference type="Pfam" id="PF03963">
    <property type="entry name" value="FlgD"/>
    <property type="match status" value="1"/>
</dbReference>
<evidence type="ECO:0000256" key="3">
    <source>
        <dbReference type="ARBA" id="ARBA00022795"/>
    </source>
</evidence>
<comment type="caution">
    <text evidence="9">The sequence shown here is derived from an EMBL/GenBank/DDBJ whole genome shotgun (WGS) entry which is preliminary data.</text>
</comment>
<dbReference type="Proteomes" id="UP000261931">
    <property type="component" value="Unassembled WGS sequence"/>
</dbReference>
<evidence type="ECO:0000259" key="7">
    <source>
        <dbReference type="Pfam" id="PF13860"/>
    </source>
</evidence>
<dbReference type="InterPro" id="IPR025963">
    <property type="entry name" value="FLgD_Tudor"/>
</dbReference>
<keyword evidence="10" id="KW-1185">Reference proteome</keyword>
<evidence type="ECO:0000259" key="8">
    <source>
        <dbReference type="Pfam" id="PF13861"/>
    </source>
</evidence>
<dbReference type="Gene3D" id="2.60.40.4070">
    <property type="match status" value="1"/>
</dbReference>
<dbReference type="EMBL" id="QVLS01000003">
    <property type="protein sequence ID" value="RFP80418.1"/>
    <property type="molecule type" value="Genomic_DNA"/>
</dbReference>
<sequence>MMFSNPLDLSGLGNTPGSSTAKSATAATGAEATQDRFLKLLVAQLNNQDPMNPMDNAQMTTQMTQINTVAGIESLNTTLKGMATQFSAMQNLQGLSLIGREALVEGKTFGFDGTVGKAAFRLDAPADSVQVDVLDKSGQVIDTLDFGALTAGQHSFNWDGSEFNPNEVASYRVRASNGGAPVGSFMYSRLTVTSVGMKDGQMQLQLQNGSTVGYDKITTFM</sequence>
<feature type="region of interest" description="Disordered" evidence="6">
    <location>
        <begin position="1"/>
        <end position="28"/>
    </location>
</feature>
<dbReference type="Gene3D" id="2.30.30.910">
    <property type="match status" value="1"/>
</dbReference>
<evidence type="ECO:0000256" key="5">
    <source>
        <dbReference type="RuleBase" id="RU362076"/>
    </source>
</evidence>
<comment type="similarity">
    <text evidence="1 5">Belongs to the FlgD family.</text>
</comment>
<keyword evidence="9" id="KW-0966">Cell projection</keyword>
<keyword evidence="9" id="KW-0282">Flagellum</keyword>
<evidence type="ECO:0000256" key="6">
    <source>
        <dbReference type="SAM" id="MobiDB-lite"/>
    </source>
</evidence>
<protein>
    <recommendedName>
        <fullName evidence="2 5">Basal-body rod modification protein FlgD</fullName>
    </recommendedName>
</protein>
<feature type="domain" description="FlgD Tudor-like" evidence="8">
    <location>
        <begin position="89"/>
        <end position="218"/>
    </location>
</feature>
<dbReference type="AlphaFoldDB" id="A0A372EM21"/>
<feature type="compositionally biased region" description="Low complexity" evidence="6">
    <location>
        <begin position="18"/>
        <end position="28"/>
    </location>
</feature>
<proteinExistence type="inferred from homology"/>
<evidence type="ECO:0000313" key="10">
    <source>
        <dbReference type="Proteomes" id="UP000261931"/>
    </source>
</evidence>
<dbReference type="RefSeq" id="WP_116958447.1">
    <property type="nucleotide sequence ID" value="NZ_QVLS01000003.1"/>
</dbReference>
<keyword evidence="9" id="KW-0969">Cilium</keyword>
<organism evidence="9 10">
    <name type="scientific">Hydrogenophaga borbori</name>
    <dbReference type="NCBI Taxonomy" id="2294117"/>
    <lineage>
        <taxon>Bacteria</taxon>
        <taxon>Pseudomonadati</taxon>
        <taxon>Pseudomonadota</taxon>
        <taxon>Betaproteobacteria</taxon>
        <taxon>Burkholderiales</taxon>
        <taxon>Comamonadaceae</taxon>
        <taxon>Hydrogenophaga</taxon>
    </lineage>
</organism>
<dbReference type="InterPro" id="IPR005648">
    <property type="entry name" value="FlgD"/>
</dbReference>
<evidence type="ECO:0000313" key="9">
    <source>
        <dbReference type="EMBL" id="RFP80418.1"/>
    </source>
</evidence>
<name>A0A372EM21_9BURK</name>